<dbReference type="AlphaFoldDB" id="A0A835RKT7"/>
<evidence type="ECO:0008006" key="3">
    <source>
        <dbReference type="Google" id="ProtNLM"/>
    </source>
</evidence>
<gene>
    <name evidence="1" type="ORF">HPP92_004965</name>
</gene>
<accession>A0A835RKT7</accession>
<dbReference type="Gene3D" id="1.25.40.10">
    <property type="entry name" value="Tetratricopeptide repeat domain"/>
    <property type="match status" value="1"/>
</dbReference>
<reference evidence="1 2" key="1">
    <citation type="journal article" date="2020" name="Nat. Food">
        <title>A phased Vanilla planifolia genome enables genetic improvement of flavour and production.</title>
        <authorList>
            <person name="Hasing T."/>
            <person name="Tang H."/>
            <person name="Brym M."/>
            <person name="Khazi F."/>
            <person name="Huang T."/>
            <person name="Chambers A.H."/>
        </authorList>
    </citation>
    <scope>NUCLEOTIDE SEQUENCE [LARGE SCALE GENOMIC DNA]</scope>
    <source>
        <tissue evidence="1">Leaf</tissue>
    </source>
</reference>
<protein>
    <recommendedName>
        <fullName evidence="3">Kinesin light chain</fullName>
    </recommendedName>
</protein>
<dbReference type="EMBL" id="JADCNM010000002">
    <property type="protein sequence ID" value="KAG0493971.1"/>
    <property type="molecule type" value="Genomic_DNA"/>
</dbReference>
<name>A0A835RKT7_VANPL</name>
<evidence type="ECO:0000313" key="2">
    <source>
        <dbReference type="Proteomes" id="UP000639772"/>
    </source>
</evidence>
<dbReference type="OrthoDB" id="771227at2759"/>
<evidence type="ECO:0000313" key="1">
    <source>
        <dbReference type="EMBL" id="KAG0493971.1"/>
    </source>
</evidence>
<comment type="caution">
    <text evidence="1">The sequence shown here is derived from an EMBL/GenBank/DDBJ whole genome shotgun (WGS) entry which is preliminary data.</text>
</comment>
<dbReference type="Proteomes" id="UP000639772">
    <property type="component" value="Unassembled WGS sequence"/>
</dbReference>
<organism evidence="1 2">
    <name type="scientific">Vanilla planifolia</name>
    <name type="common">Vanilla</name>
    <dbReference type="NCBI Taxonomy" id="51239"/>
    <lineage>
        <taxon>Eukaryota</taxon>
        <taxon>Viridiplantae</taxon>
        <taxon>Streptophyta</taxon>
        <taxon>Embryophyta</taxon>
        <taxon>Tracheophyta</taxon>
        <taxon>Spermatophyta</taxon>
        <taxon>Magnoliopsida</taxon>
        <taxon>Liliopsida</taxon>
        <taxon>Asparagales</taxon>
        <taxon>Orchidaceae</taxon>
        <taxon>Vanilloideae</taxon>
        <taxon>Vanilleae</taxon>
        <taxon>Vanilla</taxon>
    </lineage>
</organism>
<dbReference type="Pfam" id="PF13374">
    <property type="entry name" value="TPR_10"/>
    <property type="match status" value="1"/>
</dbReference>
<sequence>MSKDPKDQSVLMLHLAVTLYHLRQDEEAEKLALEVVQVREESFGKKSLPVGEALDCLVSIQTRLEREDSGILANLKRILSIQEELGCRNEEILTTLKKLLFYVNKMGLKDEKPALQRRLHYLKTRLKQRIPV</sequence>
<proteinExistence type="predicted"/>
<dbReference type="InterPro" id="IPR011990">
    <property type="entry name" value="TPR-like_helical_dom_sf"/>
</dbReference>